<protein>
    <submittedName>
        <fullName evidence="2">Uncharacterized protein</fullName>
    </submittedName>
</protein>
<proteinExistence type="predicted"/>
<dbReference type="Proteomes" id="UP000663852">
    <property type="component" value="Unassembled WGS sequence"/>
</dbReference>
<evidence type="ECO:0000313" key="2">
    <source>
        <dbReference type="EMBL" id="CAF1354459.1"/>
    </source>
</evidence>
<dbReference type="EMBL" id="CAJNOJ010000249">
    <property type="protein sequence ID" value="CAF1336570.1"/>
    <property type="molecule type" value="Genomic_DNA"/>
</dbReference>
<comment type="caution">
    <text evidence="2">The sequence shown here is derived from an EMBL/GenBank/DDBJ whole genome shotgun (WGS) entry which is preliminary data.</text>
</comment>
<evidence type="ECO:0000313" key="3">
    <source>
        <dbReference type="Proteomes" id="UP000663828"/>
    </source>
</evidence>
<organism evidence="2 3">
    <name type="scientific">Adineta ricciae</name>
    <name type="common">Rotifer</name>
    <dbReference type="NCBI Taxonomy" id="249248"/>
    <lineage>
        <taxon>Eukaryota</taxon>
        <taxon>Metazoa</taxon>
        <taxon>Spiralia</taxon>
        <taxon>Gnathifera</taxon>
        <taxon>Rotifera</taxon>
        <taxon>Eurotatoria</taxon>
        <taxon>Bdelloidea</taxon>
        <taxon>Adinetida</taxon>
        <taxon>Adinetidae</taxon>
        <taxon>Adineta</taxon>
    </lineage>
</organism>
<dbReference type="EMBL" id="CAJNOR010002900">
    <property type="protein sequence ID" value="CAF1354459.1"/>
    <property type="molecule type" value="Genomic_DNA"/>
</dbReference>
<sequence>MISNAILKPISDTNSTLLTNTTCSQCLCYSNLAYSAVNCFTNNSCQLISQYPLTYSIVLTLGARLYFPRQIFPDSSQGCMPNINILLSKLTSGNRATVNISNPSELLLDSLGYISTIDQSRGALRRFNITNLAPVDSLSVDTSSQMAIGYDNGMYYSKAYSGQMFMINSTTLTIVNTMASAPFNRARSMIFINNSQTMIVTSYGSNCLLFFNQVNTTPTNYTYVSSQTVNYSGPYGIWKVNDSFFYVTSYDNNSIYSYSRTSVSWREAFVFQVSNVSVTSGVTHLTIDKDNRIWISSRMQKTLVYDQQGSLLGSYTIPNAQIFDIKILDNYVMFFSDPGADRIIRIDPNIQCY</sequence>
<reference evidence="2" key="1">
    <citation type="submission" date="2021-02" db="EMBL/GenBank/DDBJ databases">
        <authorList>
            <person name="Nowell W R."/>
        </authorList>
    </citation>
    <scope>NUCLEOTIDE SEQUENCE</scope>
</reference>
<dbReference type="SUPFAM" id="SSF101898">
    <property type="entry name" value="NHL repeat"/>
    <property type="match status" value="1"/>
</dbReference>
<accession>A0A815HM72</accession>
<dbReference type="InterPro" id="IPR015943">
    <property type="entry name" value="WD40/YVTN_repeat-like_dom_sf"/>
</dbReference>
<dbReference type="Gene3D" id="2.130.10.10">
    <property type="entry name" value="YVTN repeat-like/Quinoprotein amine dehydrogenase"/>
    <property type="match status" value="1"/>
</dbReference>
<keyword evidence="3" id="KW-1185">Reference proteome</keyword>
<name>A0A815HM72_ADIRI</name>
<dbReference type="AlphaFoldDB" id="A0A815HM72"/>
<evidence type="ECO:0000313" key="1">
    <source>
        <dbReference type="EMBL" id="CAF1336570.1"/>
    </source>
</evidence>
<dbReference type="OrthoDB" id="9993073at2759"/>
<gene>
    <name evidence="1" type="ORF">EDS130_LOCUS32493</name>
    <name evidence="2" type="ORF">XAT740_LOCUS31665</name>
</gene>
<dbReference type="Proteomes" id="UP000663828">
    <property type="component" value="Unassembled WGS sequence"/>
</dbReference>